<gene>
    <name evidence="3" type="ORF">ASJ80_08970</name>
</gene>
<evidence type="ECO:0000313" key="3">
    <source>
        <dbReference type="EMBL" id="PAV05631.1"/>
    </source>
</evidence>
<evidence type="ECO:0000259" key="2">
    <source>
        <dbReference type="Pfam" id="PF01965"/>
    </source>
</evidence>
<dbReference type="CDD" id="cd03134">
    <property type="entry name" value="GATase1_PfpI_like"/>
    <property type="match status" value="1"/>
</dbReference>
<dbReference type="Proteomes" id="UP000217784">
    <property type="component" value="Unassembled WGS sequence"/>
</dbReference>
<dbReference type="OrthoDB" id="82036at2157"/>
<accession>A0A2A2H848</accession>
<evidence type="ECO:0000313" key="4">
    <source>
        <dbReference type="Proteomes" id="UP000217784"/>
    </source>
</evidence>
<dbReference type="Gene3D" id="3.40.50.880">
    <property type="match status" value="1"/>
</dbReference>
<comment type="similarity">
    <text evidence="1">Belongs to the peptidase C56 family.</text>
</comment>
<dbReference type="InterPro" id="IPR029062">
    <property type="entry name" value="Class_I_gatase-like"/>
</dbReference>
<keyword evidence="4" id="KW-1185">Reference proteome</keyword>
<dbReference type="InterPro" id="IPR002818">
    <property type="entry name" value="DJ-1/PfpI"/>
</dbReference>
<dbReference type="EMBL" id="LMVM01000003">
    <property type="protein sequence ID" value="PAV05631.1"/>
    <property type="molecule type" value="Genomic_DNA"/>
</dbReference>
<dbReference type="AlphaFoldDB" id="A0A2A2H848"/>
<proteinExistence type="inferred from homology"/>
<dbReference type="NCBIfam" id="TIGR01382">
    <property type="entry name" value="PfpI"/>
    <property type="match status" value="1"/>
</dbReference>
<dbReference type="PANTHER" id="PTHR42733:SF2">
    <property type="entry name" value="DJ-1_THIJ_PFPI FAMILY PROTEIN"/>
    <property type="match status" value="1"/>
</dbReference>
<reference evidence="3 4" key="1">
    <citation type="journal article" date="2017" name="BMC Genomics">
        <title>Genomic analysis of methanogenic archaea reveals a shift towards energy conservation.</title>
        <authorList>
            <person name="Gilmore S.P."/>
            <person name="Henske J.K."/>
            <person name="Sexton J.A."/>
            <person name="Solomon K.V."/>
            <person name="Seppala S."/>
            <person name="Yoo J.I."/>
            <person name="Huyett L.M."/>
            <person name="Pressman A."/>
            <person name="Cogan J.Z."/>
            <person name="Kivenson V."/>
            <person name="Peng X."/>
            <person name="Tan Y."/>
            <person name="Valentine D.L."/>
            <person name="O'Malley M.A."/>
        </authorList>
    </citation>
    <scope>NUCLEOTIDE SEQUENCE [LARGE SCALE GENOMIC DNA]</scope>
    <source>
        <strain evidence="3 4">M.o.H.</strain>
    </source>
</reference>
<name>A0A2A2H848_METBR</name>
<dbReference type="RefSeq" id="WP_069585677.1">
    <property type="nucleotide sequence ID" value="NZ_LMVM01000003.1"/>
</dbReference>
<evidence type="ECO:0000256" key="1">
    <source>
        <dbReference type="ARBA" id="ARBA00008542"/>
    </source>
</evidence>
<dbReference type="PROSITE" id="PS51276">
    <property type="entry name" value="PEPTIDASE_C56_PFPI"/>
    <property type="match status" value="1"/>
</dbReference>
<comment type="caution">
    <text evidence="3">The sequence shown here is derived from an EMBL/GenBank/DDBJ whole genome shotgun (WGS) entry which is preliminary data.</text>
</comment>
<dbReference type="PANTHER" id="PTHR42733">
    <property type="entry name" value="DJ-1 PROTEIN"/>
    <property type="match status" value="1"/>
</dbReference>
<organism evidence="3 4">
    <name type="scientific">Methanobacterium bryantii</name>
    <dbReference type="NCBI Taxonomy" id="2161"/>
    <lineage>
        <taxon>Archaea</taxon>
        <taxon>Methanobacteriati</taxon>
        <taxon>Methanobacteriota</taxon>
        <taxon>Methanomada group</taxon>
        <taxon>Methanobacteria</taxon>
        <taxon>Methanobacteriales</taxon>
        <taxon>Methanobacteriaceae</taxon>
        <taxon>Methanobacterium</taxon>
    </lineage>
</organism>
<dbReference type="Pfam" id="PF01965">
    <property type="entry name" value="DJ-1_PfpI"/>
    <property type="match status" value="1"/>
</dbReference>
<dbReference type="SUPFAM" id="SSF52317">
    <property type="entry name" value="Class I glutamine amidotransferase-like"/>
    <property type="match status" value="1"/>
</dbReference>
<protein>
    <submittedName>
        <fullName evidence="3">General stress protein</fullName>
    </submittedName>
</protein>
<dbReference type="InterPro" id="IPR006286">
    <property type="entry name" value="C56_PfpI-like"/>
</dbReference>
<feature type="domain" description="DJ-1/PfpI" evidence="2">
    <location>
        <begin position="3"/>
        <end position="166"/>
    </location>
</feature>
<sequence>MSKIGVLIGPKFEDIEYTKPSKSFKEKGHELTHIGLKRGQTVGGKEEKTKVIVDKSAGDVSVNDFDAIFIPGGCSPDKLREDENVVEFVKEFVESDKPVFAICHAPQLLITAQVIEGRKVAGWKSIVQDIKNAGAEYVNREVVEDGNIISSRGPDDIPAFTEAALKKLE</sequence>